<dbReference type="InterPro" id="IPR007730">
    <property type="entry name" value="SPOR-like_dom"/>
</dbReference>
<evidence type="ECO:0000313" key="7">
    <source>
        <dbReference type="Proteomes" id="UP001524587"/>
    </source>
</evidence>
<gene>
    <name evidence="6" type="ORF">NFI95_07205</name>
</gene>
<comment type="similarity">
    <text evidence="1">Belongs to the transglycosylase Slt family.</text>
</comment>
<evidence type="ECO:0000313" key="6">
    <source>
        <dbReference type="EMBL" id="MCQ8278234.1"/>
    </source>
</evidence>
<accession>A0ABT1W5S5</accession>
<dbReference type="PROSITE" id="PS51257">
    <property type="entry name" value="PROKAR_LIPOPROTEIN"/>
    <property type="match status" value="1"/>
</dbReference>
<dbReference type="SUPFAM" id="SSF53955">
    <property type="entry name" value="Lysozyme-like"/>
    <property type="match status" value="1"/>
</dbReference>
<dbReference type="PROSITE" id="PS51724">
    <property type="entry name" value="SPOR"/>
    <property type="match status" value="1"/>
</dbReference>
<feature type="signal peptide" evidence="4">
    <location>
        <begin position="1"/>
        <end position="18"/>
    </location>
</feature>
<feature type="chain" id="PRO_5046117054" evidence="4">
    <location>
        <begin position="19"/>
        <end position="466"/>
    </location>
</feature>
<keyword evidence="4" id="KW-0732">Signal</keyword>
<proteinExistence type="inferred from homology"/>
<organism evidence="6 7">
    <name type="scientific">Endosaccharibacter trunci</name>
    <dbReference type="NCBI Taxonomy" id="2812733"/>
    <lineage>
        <taxon>Bacteria</taxon>
        <taxon>Pseudomonadati</taxon>
        <taxon>Pseudomonadota</taxon>
        <taxon>Alphaproteobacteria</taxon>
        <taxon>Acetobacterales</taxon>
        <taxon>Acetobacteraceae</taxon>
        <taxon>Endosaccharibacter</taxon>
    </lineage>
</organism>
<dbReference type="InterPro" id="IPR008258">
    <property type="entry name" value="Transglycosylase_SLT_dom_1"/>
</dbReference>
<feature type="region of interest" description="Disordered" evidence="3">
    <location>
        <begin position="230"/>
        <end position="250"/>
    </location>
</feature>
<evidence type="ECO:0000256" key="2">
    <source>
        <dbReference type="ARBA" id="ARBA00009387"/>
    </source>
</evidence>
<dbReference type="Pfam" id="PF01464">
    <property type="entry name" value="SLT"/>
    <property type="match status" value="1"/>
</dbReference>
<keyword evidence="7" id="KW-1185">Reference proteome</keyword>
<comment type="caution">
    <text evidence="6">The sequence shown here is derived from an EMBL/GenBank/DDBJ whole genome shotgun (WGS) entry which is preliminary data.</text>
</comment>
<dbReference type="InterPro" id="IPR036680">
    <property type="entry name" value="SPOR-like_sf"/>
</dbReference>
<sequence>MTRAACSAVLLALLAACAETPSQPSMMPVAQEAAKYRAHARSYYAPPGPPDDPWGPYIEEASRRFDVPDTWVRAVIGRESGGQQFSKDGTLITSGAGAMGLMQLMAPTYDDLRAQYGLGDDPFEPHDNIMAGTAYIRQMYDIYGAPGFLAAYNTGPGRLDDFLTKNRPLPRETRQYVAIIGPQIAGIWPNNRSQADLMIAAHTGSDVQYAAAQTQAETKSVRLAWTRRRDLQQPNDQPMQVAEAPATGSDAAPSYIRDWRSMKAQAPVAVRAPVAVAANSPSSVSAAWASRGIVSSPAAPVASAPVRNWTLAPTDQQRPAVVANAPDTVTAPVRLASAETPAQDAAADAPALAPAVRRPRFQLVRRAMAEPAPLLRDAGRGPRNWSVQVGAFNTQAQASQAAGAARSRAPSLSGAQAEIAGVKQGRNGRVYRARLTGLSRSDAMRACEKLSRGSGDCMVVSPDARS</sequence>
<comment type="similarity">
    <text evidence="2">Belongs to the virb1 family.</text>
</comment>
<evidence type="ECO:0000256" key="4">
    <source>
        <dbReference type="SAM" id="SignalP"/>
    </source>
</evidence>
<dbReference type="CDD" id="cd00254">
    <property type="entry name" value="LT-like"/>
    <property type="match status" value="1"/>
</dbReference>
<dbReference type="Gene3D" id="1.10.530.10">
    <property type="match status" value="1"/>
</dbReference>
<dbReference type="Pfam" id="PF05036">
    <property type="entry name" value="SPOR"/>
    <property type="match status" value="1"/>
</dbReference>
<evidence type="ECO:0000256" key="1">
    <source>
        <dbReference type="ARBA" id="ARBA00007734"/>
    </source>
</evidence>
<dbReference type="Gene3D" id="3.30.70.1070">
    <property type="entry name" value="Sporulation related repeat"/>
    <property type="match status" value="1"/>
</dbReference>
<feature type="domain" description="SPOR" evidence="5">
    <location>
        <begin position="379"/>
        <end position="462"/>
    </location>
</feature>
<dbReference type="RefSeq" id="WP_422863706.1">
    <property type="nucleotide sequence ID" value="NZ_JAMSKV010000005.1"/>
</dbReference>
<evidence type="ECO:0000259" key="5">
    <source>
        <dbReference type="PROSITE" id="PS51724"/>
    </source>
</evidence>
<evidence type="ECO:0000256" key="3">
    <source>
        <dbReference type="SAM" id="MobiDB-lite"/>
    </source>
</evidence>
<dbReference type="PANTHER" id="PTHR37423:SF2">
    <property type="entry name" value="MEMBRANE-BOUND LYTIC MUREIN TRANSGLYCOSYLASE C"/>
    <property type="match status" value="1"/>
</dbReference>
<protein>
    <submittedName>
        <fullName evidence="6">Lytic transglycosylase domain-containing protein</fullName>
    </submittedName>
</protein>
<dbReference type="InterPro" id="IPR023346">
    <property type="entry name" value="Lysozyme-like_dom_sf"/>
</dbReference>
<dbReference type="EMBL" id="JAMSKV010000005">
    <property type="protein sequence ID" value="MCQ8278234.1"/>
    <property type="molecule type" value="Genomic_DNA"/>
</dbReference>
<dbReference type="Proteomes" id="UP001524587">
    <property type="component" value="Unassembled WGS sequence"/>
</dbReference>
<reference evidence="6 7" key="1">
    <citation type="submission" date="2022-06" db="EMBL/GenBank/DDBJ databases">
        <title>Endosaccharibacter gen. nov., sp. nov., endophytic bacteria isolated from sugarcane.</title>
        <authorList>
            <person name="Pitiwittayakul N."/>
            <person name="Yukphan P."/>
            <person name="Charoenyingcharoen P."/>
            <person name="Tanasupawat S."/>
        </authorList>
    </citation>
    <scope>NUCLEOTIDE SEQUENCE [LARGE SCALE GENOMIC DNA]</scope>
    <source>
        <strain evidence="6 7">KSS8</strain>
    </source>
</reference>
<name>A0ABT1W5S5_9PROT</name>
<dbReference type="PANTHER" id="PTHR37423">
    <property type="entry name" value="SOLUBLE LYTIC MUREIN TRANSGLYCOSYLASE-RELATED"/>
    <property type="match status" value="1"/>
</dbReference>